<evidence type="ECO:0000256" key="5">
    <source>
        <dbReference type="ARBA" id="ARBA00022989"/>
    </source>
</evidence>
<protein>
    <submittedName>
        <fullName evidence="10">Carbohydrate ABC transporter membrane protein 1 (CUT1 family)</fullName>
    </submittedName>
</protein>
<keyword evidence="11" id="KW-1185">Reference proteome</keyword>
<dbReference type="AlphaFoldDB" id="A0A495IIR9"/>
<evidence type="ECO:0000313" key="10">
    <source>
        <dbReference type="EMBL" id="RKR75298.1"/>
    </source>
</evidence>
<evidence type="ECO:0000256" key="8">
    <source>
        <dbReference type="SAM" id="MobiDB-lite"/>
    </source>
</evidence>
<keyword evidence="5 7" id="KW-1133">Transmembrane helix</keyword>
<evidence type="ECO:0000256" key="3">
    <source>
        <dbReference type="ARBA" id="ARBA00022475"/>
    </source>
</evidence>
<dbReference type="PROSITE" id="PS50928">
    <property type="entry name" value="ABC_TM1"/>
    <property type="match status" value="1"/>
</dbReference>
<evidence type="ECO:0000256" key="2">
    <source>
        <dbReference type="ARBA" id="ARBA00022448"/>
    </source>
</evidence>
<evidence type="ECO:0000256" key="7">
    <source>
        <dbReference type="RuleBase" id="RU363032"/>
    </source>
</evidence>
<comment type="similarity">
    <text evidence="7">Belongs to the binding-protein-dependent transport system permease family.</text>
</comment>
<evidence type="ECO:0000259" key="9">
    <source>
        <dbReference type="PROSITE" id="PS50928"/>
    </source>
</evidence>
<dbReference type="Pfam" id="PF00528">
    <property type="entry name" value="BPD_transp_1"/>
    <property type="match status" value="1"/>
</dbReference>
<evidence type="ECO:0000256" key="6">
    <source>
        <dbReference type="ARBA" id="ARBA00023136"/>
    </source>
</evidence>
<dbReference type="EMBL" id="RBKS01000001">
    <property type="protein sequence ID" value="RKR75298.1"/>
    <property type="molecule type" value="Genomic_DNA"/>
</dbReference>
<dbReference type="InterPro" id="IPR000515">
    <property type="entry name" value="MetI-like"/>
</dbReference>
<organism evidence="10 11">
    <name type="scientific">Frondihabitans australicus</name>
    <dbReference type="NCBI Taxonomy" id="386892"/>
    <lineage>
        <taxon>Bacteria</taxon>
        <taxon>Bacillati</taxon>
        <taxon>Actinomycetota</taxon>
        <taxon>Actinomycetes</taxon>
        <taxon>Micrococcales</taxon>
        <taxon>Microbacteriaceae</taxon>
        <taxon>Frondihabitans</taxon>
    </lineage>
</organism>
<proteinExistence type="inferred from homology"/>
<name>A0A495IIR9_9MICO</name>
<dbReference type="Proteomes" id="UP000280008">
    <property type="component" value="Unassembled WGS sequence"/>
</dbReference>
<feature type="region of interest" description="Disordered" evidence="8">
    <location>
        <begin position="298"/>
        <end position="322"/>
    </location>
</feature>
<feature type="domain" description="ABC transmembrane type-1" evidence="9">
    <location>
        <begin position="71"/>
        <end position="283"/>
    </location>
</feature>
<sequence length="322" mass="35377">MTTRKSRSTSANLLYVLPFFVLFAVFFAWPTVYGLYLSFTDRNLAAAKGPSLVGFANYLEAFSDPSMWSSLANTLWFTVITTIPLVILALVVALLINMNLRGTWFWRLSVFMPYLFASTVVSLIWVWLFDPNLGLVNTLLSHLGITGPAWLQDPGTAMSGVAVATVWWTIGFNFLLYLSALQNIPQQLYEAAAVDGATKWRQVRSITLPLLGRTTGLVVALQILASLKVFDQIYQMTGGGPNGATRSILEYVYDTGFSNYRLGYASAISYVFFAIILILSIAQFSIFNRRGSAGADASRVAVPEPAEAPTPALRPLTPEAAR</sequence>
<dbReference type="RefSeq" id="WP_245981647.1">
    <property type="nucleotide sequence ID" value="NZ_RBKS01000001.1"/>
</dbReference>
<evidence type="ECO:0000256" key="4">
    <source>
        <dbReference type="ARBA" id="ARBA00022692"/>
    </source>
</evidence>
<feature type="transmembrane region" description="Helical" evidence="7">
    <location>
        <begin position="108"/>
        <end position="128"/>
    </location>
</feature>
<reference evidence="10 11" key="1">
    <citation type="submission" date="2018-10" db="EMBL/GenBank/DDBJ databases">
        <title>Sequencing the genomes of 1000 actinobacteria strains.</title>
        <authorList>
            <person name="Klenk H.-P."/>
        </authorList>
    </citation>
    <scope>NUCLEOTIDE SEQUENCE [LARGE SCALE GENOMIC DNA]</scope>
    <source>
        <strain evidence="10 11">DSM 17894</strain>
    </source>
</reference>
<comment type="subcellular location">
    <subcellularLocation>
        <location evidence="1 7">Cell membrane</location>
        <topology evidence="1 7">Multi-pass membrane protein</topology>
    </subcellularLocation>
</comment>
<feature type="transmembrane region" description="Helical" evidence="7">
    <location>
        <begin position="262"/>
        <end position="282"/>
    </location>
</feature>
<keyword evidence="3" id="KW-1003">Cell membrane</keyword>
<keyword evidence="4 7" id="KW-0812">Transmembrane</keyword>
<feature type="transmembrane region" description="Helical" evidence="7">
    <location>
        <begin position="157"/>
        <end position="178"/>
    </location>
</feature>
<keyword evidence="6 7" id="KW-0472">Membrane</keyword>
<dbReference type="PANTHER" id="PTHR30193:SF41">
    <property type="entry name" value="DIACETYLCHITOBIOSE UPTAKE SYSTEM PERMEASE PROTEIN NGCF"/>
    <property type="match status" value="1"/>
</dbReference>
<dbReference type="InterPro" id="IPR051393">
    <property type="entry name" value="ABC_transporter_permease"/>
</dbReference>
<evidence type="ECO:0000256" key="1">
    <source>
        <dbReference type="ARBA" id="ARBA00004651"/>
    </source>
</evidence>
<dbReference type="Gene3D" id="1.10.3720.10">
    <property type="entry name" value="MetI-like"/>
    <property type="match status" value="1"/>
</dbReference>
<comment type="caution">
    <text evidence="10">The sequence shown here is derived from an EMBL/GenBank/DDBJ whole genome shotgun (WGS) entry which is preliminary data.</text>
</comment>
<evidence type="ECO:0000313" key="11">
    <source>
        <dbReference type="Proteomes" id="UP000280008"/>
    </source>
</evidence>
<feature type="compositionally biased region" description="Low complexity" evidence="8">
    <location>
        <begin position="299"/>
        <end position="322"/>
    </location>
</feature>
<feature type="transmembrane region" description="Helical" evidence="7">
    <location>
        <begin position="75"/>
        <end position="96"/>
    </location>
</feature>
<keyword evidence="2 7" id="KW-0813">Transport</keyword>
<dbReference type="CDD" id="cd06261">
    <property type="entry name" value="TM_PBP2"/>
    <property type="match status" value="1"/>
</dbReference>
<gene>
    <name evidence="10" type="ORF">C8E83_2437</name>
</gene>
<dbReference type="GO" id="GO:0005886">
    <property type="term" value="C:plasma membrane"/>
    <property type="evidence" value="ECO:0007669"/>
    <property type="project" value="UniProtKB-SubCell"/>
</dbReference>
<accession>A0A495IIR9</accession>
<feature type="transmembrane region" description="Helical" evidence="7">
    <location>
        <begin position="12"/>
        <end position="36"/>
    </location>
</feature>
<dbReference type="GO" id="GO:0055085">
    <property type="term" value="P:transmembrane transport"/>
    <property type="evidence" value="ECO:0007669"/>
    <property type="project" value="InterPro"/>
</dbReference>
<dbReference type="InterPro" id="IPR035906">
    <property type="entry name" value="MetI-like_sf"/>
</dbReference>
<dbReference type="PANTHER" id="PTHR30193">
    <property type="entry name" value="ABC TRANSPORTER PERMEASE PROTEIN"/>
    <property type="match status" value="1"/>
</dbReference>
<dbReference type="SUPFAM" id="SSF161098">
    <property type="entry name" value="MetI-like"/>
    <property type="match status" value="1"/>
</dbReference>